<gene>
    <name evidence="3" type="ORF">GLAREA_04439</name>
</gene>
<evidence type="ECO:0000313" key="3">
    <source>
        <dbReference type="EMBL" id="EPE27648.1"/>
    </source>
</evidence>
<evidence type="ECO:0000313" key="4">
    <source>
        <dbReference type="Proteomes" id="UP000016922"/>
    </source>
</evidence>
<feature type="transmembrane region" description="Helical" evidence="1">
    <location>
        <begin position="7"/>
        <end position="28"/>
    </location>
</feature>
<evidence type="ECO:0000259" key="2">
    <source>
        <dbReference type="Pfam" id="PF24803"/>
    </source>
</evidence>
<reference evidence="3 4" key="1">
    <citation type="journal article" date="2013" name="BMC Genomics">
        <title>Genomics-driven discovery of the pneumocandin biosynthetic gene cluster in the fungus Glarea lozoyensis.</title>
        <authorList>
            <person name="Chen L."/>
            <person name="Yue Q."/>
            <person name="Zhang X."/>
            <person name="Xiang M."/>
            <person name="Wang C."/>
            <person name="Li S."/>
            <person name="Che Y."/>
            <person name="Ortiz-Lopez F.J."/>
            <person name="Bills G.F."/>
            <person name="Liu X."/>
            <person name="An Z."/>
        </authorList>
    </citation>
    <scope>NUCLEOTIDE SEQUENCE [LARGE SCALE GENOMIC DNA]</scope>
    <source>
        <strain evidence="4">ATCC 20868 / MF5171</strain>
    </source>
</reference>
<dbReference type="HOGENOM" id="CLU_112091_1_1_1"/>
<dbReference type="OMA" id="GHCYAAW"/>
<keyword evidence="4" id="KW-1185">Reference proteome</keyword>
<dbReference type="PANTHER" id="PTHR37019">
    <property type="entry name" value="CHROMOSOME 1, WHOLE GENOME SHOTGUN SEQUENCE"/>
    <property type="match status" value="1"/>
</dbReference>
<dbReference type="eggNOG" id="ENOG502SV8Y">
    <property type="taxonomic scope" value="Eukaryota"/>
</dbReference>
<keyword evidence="1" id="KW-0472">Membrane</keyword>
<name>S3DM98_GLAL2</name>
<keyword evidence="1" id="KW-1133">Transmembrane helix</keyword>
<dbReference type="RefSeq" id="XP_008085007.1">
    <property type="nucleotide sequence ID" value="XM_008086816.1"/>
</dbReference>
<dbReference type="KEGG" id="glz:GLAREA_04439"/>
<evidence type="ECO:0000256" key="1">
    <source>
        <dbReference type="SAM" id="Phobius"/>
    </source>
</evidence>
<dbReference type="OrthoDB" id="5313995at2759"/>
<proteinExistence type="predicted"/>
<sequence>MSQIPKFYRIFFLYIDPLICLSGIYIFFFDHALYISNGTPTAISSFSSTALTPFTDYLLTALGAYSLFVFCMQVLLLHGFKNAANGVNVRIWRIVQFGILLIDFGLVYAVWRADERGFWDLKGWDEGEWTNNGILGGVIVVRSAFLLGVGGVGRVDS</sequence>
<dbReference type="InterPro" id="IPR056121">
    <property type="entry name" value="DUF7704"/>
</dbReference>
<feature type="domain" description="DUF7704" evidence="2">
    <location>
        <begin position="2"/>
        <end position="151"/>
    </location>
</feature>
<keyword evidence="1" id="KW-0812">Transmembrane</keyword>
<dbReference type="Pfam" id="PF24803">
    <property type="entry name" value="DUF7704"/>
    <property type="match status" value="1"/>
</dbReference>
<organism evidence="3 4">
    <name type="scientific">Glarea lozoyensis (strain ATCC 20868 / MF5171)</name>
    <dbReference type="NCBI Taxonomy" id="1116229"/>
    <lineage>
        <taxon>Eukaryota</taxon>
        <taxon>Fungi</taxon>
        <taxon>Dikarya</taxon>
        <taxon>Ascomycota</taxon>
        <taxon>Pezizomycotina</taxon>
        <taxon>Leotiomycetes</taxon>
        <taxon>Helotiales</taxon>
        <taxon>Helotiaceae</taxon>
        <taxon>Glarea</taxon>
    </lineage>
</organism>
<feature type="transmembrane region" description="Helical" evidence="1">
    <location>
        <begin position="133"/>
        <end position="153"/>
    </location>
</feature>
<dbReference type="AlphaFoldDB" id="S3DM98"/>
<dbReference type="EMBL" id="KE145369">
    <property type="protein sequence ID" value="EPE27648.1"/>
    <property type="molecule type" value="Genomic_DNA"/>
</dbReference>
<feature type="transmembrane region" description="Helical" evidence="1">
    <location>
        <begin position="91"/>
        <end position="113"/>
    </location>
</feature>
<accession>S3DM98</accession>
<protein>
    <recommendedName>
        <fullName evidence="2">DUF7704 domain-containing protein</fullName>
    </recommendedName>
</protein>
<feature type="transmembrane region" description="Helical" evidence="1">
    <location>
        <begin position="57"/>
        <end position="79"/>
    </location>
</feature>
<dbReference type="PANTHER" id="PTHR37019:SF1">
    <property type="entry name" value="EXPERA DOMAIN-CONTAINING PROTEIN"/>
    <property type="match status" value="1"/>
</dbReference>
<dbReference type="GeneID" id="19463494"/>
<dbReference type="Proteomes" id="UP000016922">
    <property type="component" value="Unassembled WGS sequence"/>
</dbReference>